<evidence type="ECO:0000259" key="10">
    <source>
        <dbReference type="Pfam" id="PF25198"/>
    </source>
</evidence>
<gene>
    <name evidence="11" type="primary">gerBC</name>
    <name evidence="11" type="ORF">C772_00843</name>
</gene>
<dbReference type="InterPro" id="IPR057336">
    <property type="entry name" value="GerAC_N"/>
</dbReference>
<evidence type="ECO:0000313" key="12">
    <source>
        <dbReference type="Proteomes" id="UP000011919"/>
    </source>
</evidence>
<name>M7NF65_9BACL</name>
<feature type="coiled-coil region" evidence="8">
    <location>
        <begin position="314"/>
        <end position="348"/>
    </location>
</feature>
<dbReference type="GO" id="GO:0009847">
    <property type="term" value="P:spore germination"/>
    <property type="evidence" value="ECO:0007669"/>
    <property type="project" value="InterPro"/>
</dbReference>
<keyword evidence="6" id="KW-0564">Palmitate</keyword>
<organism evidence="11 12">
    <name type="scientific">Bhargavaea cecembensis DSE10</name>
    <dbReference type="NCBI Taxonomy" id="1235279"/>
    <lineage>
        <taxon>Bacteria</taxon>
        <taxon>Bacillati</taxon>
        <taxon>Bacillota</taxon>
        <taxon>Bacilli</taxon>
        <taxon>Bacillales</taxon>
        <taxon>Caryophanaceae</taxon>
        <taxon>Bhargavaea</taxon>
    </lineage>
</organism>
<keyword evidence="7" id="KW-0449">Lipoprotein</keyword>
<sequence>MTRIGWKLGILLAVLFLAGCGERLELEQQAFVVAIGLDKGEKGNLIKVTFQISNPQVNTSQAAESQTEPPADIVTITAPDLLAAKELAQSSLSRKITFSHLETIIIGEELAKDELFNNVIGSAIIDPEMRREAMMIISKEPAQDFIHANKPTMETRPHKYYAFMEGNWEHTGYVPLSNLNTFYQRTDDELFLAAYASAQSEPEEHEDDDTYLAGEVPQASGDPVQMIGSAILQRGRMVGTLNGEETRFSLLLRRKNLIESMTASFPDPTKEEYRLSVVFSRTENSKIRIDTDRSPAKIDVTVPLKMRINSNLSLQDFTQNKDQQKKLVKSVEERLEKKSDELIEKLQEEYKGEPFVWYAAARKNFWTMKQFEDYGWDRQFAEADVDINFVIEIESFGEQIRPPTLEKDEG</sequence>
<comment type="similarity">
    <text evidence="2">Belongs to the GerABKC lipoprotein family.</text>
</comment>
<dbReference type="OrthoDB" id="9816067at2"/>
<proteinExistence type="inferred from homology"/>
<keyword evidence="12" id="KW-1185">Reference proteome</keyword>
<evidence type="ECO:0000256" key="4">
    <source>
        <dbReference type="ARBA" id="ARBA00022729"/>
    </source>
</evidence>
<protein>
    <submittedName>
        <fullName evidence="11">Spore germination protein B3</fullName>
    </submittedName>
</protein>
<dbReference type="GO" id="GO:0016020">
    <property type="term" value="C:membrane"/>
    <property type="evidence" value="ECO:0007669"/>
    <property type="project" value="UniProtKB-SubCell"/>
</dbReference>
<evidence type="ECO:0000256" key="2">
    <source>
        <dbReference type="ARBA" id="ARBA00007886"/>
    </source>
</evidence>
<evidence type="ECO:0000256" key="1">
    <source>
        <dbReference type="ARBA" id="ARBA00004635"/>
    </source>
</evidence>
<keyword evidence="3" id="KW-0309">Germination</keyword>
<dbReference type="NCBIfam" id="TIGR02887">
    <property type="entry name" value="spore_ger_x_C"/>
    <property type="match status" value="1"/>
</dbReference>
<dbReference type="InterPro" id="IPR046953">
    <property type="entry name" value="Spore_GerAC-like_C"/>
</dbReference>
<evidence type="ECO:0000256" key="5">
    <source>
        <dbReference type="ARBA" id="ARBA00023136"/>
    </source>
</evidence>
<comment type="caution">
    <text evidence="11">The sequence shown here is derived from an EMBL/GenBank/DDBJ whole genome shotgun (WGS) entry which is preliminary data.</text>
</comment>
<dbReference type="EMBL" id="AOFT01000003">
    <property type="protein sequence ID" value="EMR07198.1"/>
    <property type="molecule type" value="Genomic_DNA"/>
</dbReference>
<evidence type="ECO:0000256" key="6">
    <source>
        <dbReference type="ARBA" id="ARBA00023139"/>
    </source>
</evidence>
<feature type="domain" description="Spore germination GerAC-like C-terminal" evidence="9">
    <location>
        <begin position="228"/>
        <end position="397"/>
    </location>
</feature>
<dbReference type="Pfam" id="PF05504">
    <property type="entry name" value="Spore_GerAC"/>
    <property type="match status" value="1"/>
</dbReference>
<dbReference type="InterPro" id="IPR038501">
    <property type="entry name" value="Spore_GerAC_C_sf"/>
</dbReference>
<dbReference type="Pfam" id="PF25198">
    <property type="entry name" value="Spore_GerAC_N"/>
    <property type="match status" value="1"/>
</dbReference>
<dbReference type="PANTHER" id="PTHR35789">
    <property type="entry name" value="SPORE GERMINATION PROTEIN B3"/>
    <property type="match status" value="1"/>
</dbReference>
<accession>M7NF65</accession>
<evidence type="ECO:0000256" key="7">
    <source>
        <dbReference type="ARBA" id="ARBA00023288"/>
    </source>
</evidence>
<dbReference type="InterPro" id="IPR008844">
    <property type="entry name" value="Spore_GerAC-like"/>
</dbReference>
<comment type="subcellular location">
    <subcellularLocation>
        <location evidence="1">Membrane</location>
        <topology evidence="1">Lipid-anchor</topology>
    </subcellularLocation>
</comment>
<dbReference type="Proteomes" id="UP000011919">
    <property type="component" value="Unassembled WGS sequence"/>
</dbReference>
<dbReference type="eggNOG" id="ENOG502ZA76">
    <property type="taxonomic scope" value="Bacteria"/>
</dbReference>
<feature type="domain" description="Spore germination protein N-terminal" evidence="10">
    <location>
        <begin position="24"/>
        <end position="189"/>
    </location>
</feature>
<keyword evidence="8" id="KW-0175">Coiled coil</keyword>
<dbReference type="AlphaFoldDB" id="M7NF65"/>
<evidence type="ECO:0000313" key="11">
    <source>
        <dbReference type="EMBL" id="EMR07198.1"/>
    </source>
</evidence>
<evidence type="ECO:0000256" key="3">
    <source>
        <dbReference type="ARBA" id="ARBA00022544"/>
    </source>
</evidence>
<evidence type="ECO:0000256" key="8">
    <source>
        <dbReference type="SAM" id="Coils"/>
    </source>
</evidence>
<dbReference type="RefSeq" id="WP_008297663.1">
    <property type="nucleotide sequence ID" value="NZ_AOFT01000003.1"/>
</dbReference>
<dbReference type="STRING" id="1235279.C772_00843"/>
<reference evidence="11 12" key="1">
    <citation type="journal article" date="2013" name="Genome Announc.">
        <title>Draft Genome Sequence of Bhargavaea cecembensis Strain DSE10T, Isolated from a Deep-Sea Sediment Sample Collected at a Depth of 5,904 m from the Chagos-Laccadive Ridge System in the Indian Ocean.</title>
        <authorList>
            <person name="Shivaji S."/>
            <person name="Ara S."/>
            <person name="Begum Z."/>
            <person name="Ruth M."/>
            <person name="Singh A."/>
            <person name="Kumar Pinnaka A."/>
        </authorList>
    </citation>
    <scope>NUCLEOTIDE SEQUENCE [LARGE SCALE GENOMIC DNA]</scope>
    <source>
        <strain evidence="11 12">DSE10</strain>
    </source>
</reference>
<dbReference type="PANTHER" id="PTHR35789:SF1">
    <property type="entry name" value="SPORE GERMINATION PROTEIN B3"/>
    <property type="match status" value="1"/>
</dbReference>
<keyword evidence="4" id="KW-0732">Signal</keyword>
<keyword evidence="5" id="KW-0472">Membrane</keyword>
<dbReference type="Gene3D" id="3.30.300.210">
    <property type="entry name" value="Nutrient germinant receptor protein C, domain 3"/>
    <property type="match status" value="1"/>
</dbReference>
<dbReference type="PROSITE" id="PS51257">
    <property type="entry name" value="PROKAR_LIPOPROTEIN"/>
    <property type="match status" value="1"/>
</dbReference>
<evidence type="ECO:0000259" key="9">
    <source>
        <dbReference type="Pfam" id="PF05504"/>
    </source>
</evidence>